<organism evidence="2 3">
    <name type="scientific">Tissierella pigra</name>
    <dbReference type="NCBI Taxonomy" id="2607614"/>
    <lineage>
        <taxon>Bacteria</taxon>
        <taxon>Bacillati</taxon>
        <taxon>Bacillota</taxon>
        <taxon>Tissierellia</taxon>
        <taxon>Tissierellales</taxon>
        <taxon>Tissierellaceae</taxon>
        <taxon>Tissierella</taxon>
    </lineage>
</organism>
<feature type="transmembrane region" description="Helical" evidence="1">
    <location>
        <begin position="172"/>
        <end position="195"/>
    </location>
</feature>
<dbReference type="InterPro" id="IPR021359">
    <property type="entry name" value="DUF2812"/>
</dbReference>
<dbReference type="EMBL" id="VUNQ01000012">
    <property type="protein sequence ID" value="MSU01259.1"/>
    <property type="molecule type" value="Genomic_DNA"/>
</dbReference>
<dbReference type="AlphaFoldDB" id="A0A6N7XGV0"/>
<dbReference type="RefSeq" id="WP_154439672.1">
    <property type="nucleotide sequence ID" value="NZ_JAHLPJ010000001.1"/>
</dbReference>
<keyword evidence="1" id="KW-0472">Membrane</keyword>
<evidence type="ECO:0000256" key="1">
    <source>
        <dbReference type="SAM" id="Phobius"/>
    </source>
</evidence>
<protein>
    <submittedName>
        <fullName evidence="2">DUF2812 domain-containing protein</fullName>
    </submittedName>
</protein>
<keyword evidence="1" id="KW-1133">Transmembrane helix</keyword>
<proteinExistence type="predicted"/>
<evidence type="ECO:0000313" key="2">
    <source>
        <dbReference type="EMBL" id="MSU01259.1"/>
    </source>
</evidence>
<gene>
    <name evidence="2" type="ORF">FYJ83_07235</name>
</gene>
<feature type="transmembrane region" description="Helical" evidence="1">
    <location>
        <begin position="116"/>
        <end position="135"/>
    </location>
</feature>
<evidence type="ECO:0000313" key="3">
    <source>
        <dbReference type="Proteomes" id="UP000469523"/>
    </source>
</evidence>
<comment type="caution">
    <text evidence="2">The sequence shown here is derived from an EMBL/GenBank/DDBJ whole genome shotgun (WGS) entry which is preliminary data.</text>
</comment>
<dbReference type="Pfam" id="PF11193">
    <property type="entry name" value="DUF2812"/>
    <property type="match status" value="1"/>
</dbReference>
<name>A0A6N7XGV0_9FIRM</name>
<keyword evidence="3" id="KW-1185">Reference proteome</keyword>
<dbReference type="Proteomes" id="UP000469523">
    <property type="component" value="Unassembled WGS sequence"/>
</dbReference>
<sequence>MKKFKLFSSYSAEEKWLNEQSNLGWKLVKKKLFYTFHKNTQNSSVYAVDYRIFKNKDSYQDYLNLFQDSGWIHVAGSRLSGEQYFISLLNEDKDVSIFSDRESSQYRYKKKMINSIQGIGYLLTYLVVAILYGYFDIRMIMEPRYAFLTPGLWEKSGMEFWKAYLFELPFALIFRILPVILIIGYIILMVTYLLWAFYSQNKERKFENEN</sequence>
<accession>A0A6N7XGV0</accession>
<keyword evidence="1" id="KW-0812">Transmembrane</keyword>
<reference evidence="2 3" key="1">
    <citation type="submission" date="2019-09" db="EMBL/GenBank/DDBJ databases">
        <title>In-depth cultivation of the pig gut microbiome towards novel bacterial diversity and tailored functional studies.</title>
        <authorList>
            <person name="Wylensek D."/>
            <person name="Hitch T.C.A."/>
            <person name="Clavel T."/>
        </authorList>
    </citation>
    <scope>NUCLEOTIDE SEQUENCE [LARGE SCALE GENOMIC DNA]</scope>
    <source>
        <strain evidence="2 3">WCA3-693-APC-4?</strain>
    </source>
</reference>